<name>A0ABS7WX64_9GAMM</name>
<proteinExistence type="predicted"/>
<dbReference type="NCBIfam" id="NF007967">
    <property type="entry name" value="PRK10691.1"/>
    <property type="match status" value="1"/>
</dbReference>
<dbReference type="EMBL" id="JAGXFD010000001">
    <property type="protein sequence ID" value="MBZ9567212.1"/>
    <property type="molecule type" value="Genomic_DNA"/>
</dbReference>
<comment type="caution">
    <text evidence="3">The sequence shown here is derived from an EMBL/GenBank/DDBJ whole genome shotgun (WGS) entry which is preliminary data.</text>
</comment>
<dbReference type="Gene3D" id="3.90.850.10">
    <property type="entry name" value="Fumarylacetoacetase-like, C-terminal domain"/>
    <property type="match status" value="1"/>
</dbReference>
<keyword evidence="1" id="KW-0479">Metal-binding</keyword>
<dbReference type="PANTHER" id="PTHR11820:SF7">
    <property type="entry name" value="ACYLPYRUVASE FAHD1, MITOCHONDRIAL"/>
    <property type="match status" value="1"/>
</dbReference>
<dbReference type="GO" id="GO:0016787">
    <property type="term" value="F:hydrolase activity"/>
    <property type="evidence" value="ECO:0007669"/>
    <property type="project" value="UniProtKB-KW"/>
</dbReference>
<dbReference type="PANTHER" id="PTHR11820">
    <property type="entry name" value="ACYLPYRUVASE"/>
    <property type="match status" value="1"/>
</dbReference>
<dbReference type="SUPFAM" id="SSF56529">
    <property type="entry name" value="FAH"/>
    <property type="match status" value="1"/>
</dbReference>
<evidence type="ECO:0000256" key="1">
    <source>
        <dbReference type="ARBA" id="ARBA00022723"/>
    </source>
</evidence>
<keyword evidence="3" id="KW-0378">Hydrolase</keyword>
<keyword evidence="4" id="KW-1185">Reference proteome</keyword>
<dbReference type="RefSeq" id="WP_224420510.1">
    <property type="nucleotide sequence ID" value="NZ_JAGXFD010000001.1"/>
</dbReference>
<evidence type="ECO:0000313" key="3">
    <source>
        <dbReference type="EMBL" id="MBZ9567212.1"/>
    </source>
</evidence>
<dbReference type="InterPro" id="IPR036663">
    <property type="entry name" value="Fumarylacetoacetase_C_sf"/>
</dbReference>
<dbReference type="InterPro" id="IPR011234">
    <property type="entry name" value="Fumarylacetoacetase-like_C"/>
</dbReference>
<evidence type="ECO:0000313" key="4">
    <source>
        <dbReference type="Proteomes" id="UP001319883"/>
    </source>
</evidence>
<dbReference type="Proteomes" id="UP001319883">
    <property type="component" value="Unassembled WGS sequence"/>
</dbReference>
<evidence type="ECO:0000259" key="2">
    <source>
        <dbReference type="Pfam" id="PF01557"/>
    </source>
</evidence>
<dbReference type="Pfam" id="PF01557">
    <property type="entry name" value="FAA_hydrolase"/>
    <property type="match status" value="1"/>
</dbReference>
<sequence>MPFTARFADGRLFAAPLGKIVCVGRNYAEHARELNNPVPSAPLLFIKPASAAVALETPLEAQFARGEVHFETELALLIGKPLTAATPDQAARAVAGLGLALDLTLRDVQSRLKEKGHPWEIAKAFDGACPLSAFAPVRGEVDWQALHFSLDIDGERRQSGDTGDMLFAIPELLAEMSRHFTLEPGDVVLTGTPAGVGVLPRGAELRLQLAGGAGHGGVEAVTRTAA</sequence>
<feature type="domain" description="Fumarylacetoacetase-like C-terminal" evidence="2">
    <location>
        <begin position="19"/>
        <end position="201"/>
    </location>
</feature>
<organism evidence="3 4">
    <name type="scientific">Modicisalibacter tunisiensis</name>
    <dbReference type="NCBI Taxonomy" id="390637"/>
    <lineage>
        <taxon>Bacteria</taxon>
        <taxon>Pseudomonadati</taxon>
        <taxon>Pseudomonadota</taxon>
        <taxon>Gammaproteobacteria</taxon>
        <taxon>Oceanospirillales</taxon>
        <taxon>Halomonadaceae</taxon>
        <taxon>Modicisalibacter</taxon>
    </lineage>
</organism>
<reference evidence="3 4" key="1">
    <citation type="submission" date="2021-05" db="EMBL/GenBank/DDBJ databases">
        <title>Petroleum and Energy Research Collection (APPE): ex situ preservation of microbial diversity associated with the oil industry and exploitation of its biotechnological potential.</title>
        <authorList>
            <person name="Paixao C.T.M."/>
            <person name="Gomes M.B."/>
            <person name="Oliveira V.M."/>
        </authorList>
    </citation>
    <scope>NUCLEOTIDE SEQUENCE [LARGE SCALE GENOMIC DNA]</scope>
    <source>
        <strain evidence="3 4">LIT2</strain>
    </source>
</reference>
<accession>A0ABS7WX64</accession>
<gene>
    <name evidence="3" type="ORF">KGQ91_05890</name>
</gene>
<protein>
    <submittedName>
        <fullName evidence="3">Fumarylacetoacetate hydrolase family protein</fullName>
    </submittedName>
</protein>